<feature type="region of interest" description="Disordered" evidence="1">
    <location>
        <begin position="1"/>
        <end position="32"/>
    </location>
</feature>
<reference evidence="3" key="1">
    <citation type="submission" date="2016-10" db="EMBL/GenBank/DDBJ databases">
        <authorList>
            <person name="Varghese N."/>
            <person name="Submissions S."/>
        </authorList>
    </citation>
    <scope>NUCLEOTIDE SEQUENCE [LARGE SCALE GENOMIC DNA]</scope>
    <source>
        <strain evidence="3">KCTC 32247</strain>
    </source>
</reference>
<accession>A0A1H1RUG7</accession>
<evidence type="ECO:0000313" key="3">
    <source>
        <dbReference type="Proteomes" id="UP000243359"/>
    </source>
</evidence>
<evidence type="ECO:0000256" key="1">
    <source>
        <dbReference type="SAM" id="MobiDB-lite"/>
    </source>
</evidence>
<dbReference type="Proteomes" id="UP000243359">
    <property type="component" value="Chromosome I"/>
</dbReference>
<sequence length="78" mass="8877">MLEPDPDLFRVMAPVDSGRSSTAHGPETGQTGFPLFSDAPFVVWYHQHRKSRSQGHIHPTCLPPIRLWDEAEDHDRKS</sequence>
<name>A0A1H1RUG7_9PSED</name>
<proteinExistence type="predicted"/>
<keyword evidence="3" id="KW-1185">Reference proteome</keyword>
<organism evidence="2 3">
    <name type="scientific">Pseudomonas oryzae</name>
    <dbReference type="NCBI Taxonomy" id="1392877"/>
    <lineage>
        <taxon>Bacteria</taxon>
        <taxon>Pseudomonadati</taxon>
        <taxon>Pseudomonadota</taxon>
        <taxon>Gammaproteobacteria</taxon>
        <taxon>Pseudomonadales</taxon>
        <taxon>Pseudomonadaceae</taxon>
        <taxon>Pseudomonas</taxon>
    </lineage>
</organism>
<evidence type="ECO:0000313" key="2">
    <source>
        <dbReference type="EMBL" id="SDS39340.1"/>
    </source>
</evidence>
<feature type="compositionally biased region" description="Polar residues" evidence="1">
    <location>
        <begin position="18"/>
        <end position="31"/>
    </location>
</feature>
<protein>
    <submittedName>
        <fullName evidence="2">Uncharacterized protein</fullName>
    </submittedName>
</protein>
<gene>
    <name evidence="2" type="ORF">SAMN05216221_1720</name>
</gene>
<dbReference type="EMBL" id="LT629751">
    <property type="protein sequence ID" value="SDS39340.1"/>
    <property type="molecule type" value="Genomic_DNA"/>
</dbReference>
<dbReference type="OrthoDB" id="7030857at2"/>
<dbReference type="RefSeq" id="WP_090348548.1">
    <property type="nucleotide sequence ID" value="NZ_LT629751.1"/>
</dbReference>
<dbReference type="AlphaFoldDB" id="A0A1H1RUG7"/>